<dbReference type="Gene3D" id="3.20.70.20">
    <property type="match status" value="1"/>
</dbReference>
<dbReference type="Proteomes" id="UP000621436">
    <property type="component" value="Unassembled WGS sequence"/>
</dbReference>
<evidence type="ECO:0000313" key="3">
    <source>
        <dbReference type="Proteomes" id="UP000621436"/>
    </source>
</evidence>
<evidence type="ECO:0000256" key="1">
    <source>
        <dbReference type="SAM" id="Coils"/>
    </source>
</evidence>
<keyword evidence="3" id="KW-1185">Reference proteome</keyword>
<keyword evidence="1" id="KW-0175">Coiled coil</keyword>
<dbReference type="SUPFAM" id="SSF51998">
    <property type="entry name" value="PFL-like glycyl radical enzymes"/>
    <property type="match status" value="1"/>
</dbReference>
<feature type="coiled-coil region" evidence="1">
    <location>
        <begin position="334"/>
        <end position="361"/>
    </location>
</feature>
<proteinExistence type="predicted"/>
<dbReference type="PIRSF" id="PIRSF028991">
    <property type="entry name" value="Glycl_rad_HI0521_prd"/>
    <property type="match status" value="1"/>
</dbReference>
<organism evidence="2 3">
    <name type="scientific">Halonatronomonas betaini</name>
    <dbReference type="NCBI Taxonomy" id="2778430"/>
    <lineage>
        <taxon>Bacteria</taxon>
        <taxon>Bacillati</taxon>
        <taxon>Bacillota</taxon>
        <taxon>Clostridia</taxon>
        <taxon>Halanaerobiales</taxon>
        <taxon>Halarsenatibacteraceae</taxon>
        <taxon>Halonatronomonas</taxon>
    </lineage>
</organism>
<comment type="caution">
    <text evidence="2">The sequence shown here is derived from an EMBL/GenBank/DDBJ whole genome shotgun (WGS) entry which is preliminary data.</text>
</comment>
<dbReference type="Pfam" id="PF11230">
    <property type="entry name" value="YjjI-like"/>
    <property type="match status" value="1"/>
</dbReference>
<reference evidence="2" key="1">
    <citation type="submission" date="2020-11" db="EMBL/GenBank/DDBJ databases">
        <title>Halonatronomonas betainensis gen. nov., sp. nov. a novel haloalkaliphilic representative of the family Halanaerobiacae capable of betaine degradation.</title>
        <authorList>
            <person name="Boltyanskaya Y."/>
            <person name="Kevbrin V."/>
            <person name="Detkova E."/>
            <person name="Grouzdev D.S."/>
            <person name="Koziaeva V."/>
            <person name="Zhilina T."/>
        </authorList>
    </citation>
    <scope>NUCLEOTIDE SEQUENCE</scope>
    <source>
        <strain evidence="2">Z-7014</strain>
    </source>
</reference>
<accession>A0A931F910</accession>
<protein>
    <submittedName>
        <fullName evidence="2">YjjI family glycine radical enzyme</fullName>
    </submittedName>
</protein>
<dbReference type="NCBIfam" id="TIGR04040">
    <property type="entry name" value="glycyl_YjjI"/>
    <property type="match status" value="1"/>
</dbReference>
<dbReference type="InterPro" id="IPR016905">
    <property type="entry name" value="Glycyl_radical_YjjI-like"/>
</dbReference>
<dbReference type="EMBL" id="JADPIE010000004">
    <property type="protein sequence ID" value="MBF8437068.1"/>
    <property type="molecule type" value="Genomic_DNA"/>
</dbReference>
<sequence>MEEVLNIIKDGTLTQQQKIIALARQAENQLELPGLTEKEKNYLNSDLICDLAEGQAPYRPRYNLVDFDKFMEQGSEFLELFSPESLEEATNNLIILYQNIPSVTGMPVYIGELDKLLEPYIDLSSDPLKTIRLFLTAIDRTLPDSFVHADIGPEKTRAGGLILKAEKELANSVPNLTLKYDSELTDRDFALQAIETGLEVSKPYFANHRDYQGIFGDDYAIVSCYNALPVGGGSHTLVRMNLKAVVEKALEKEEFLADTLRDVSKTMLSIMDKRIAFLCEESPFFQSNFLVREGLLDKEKYTAMFGIYGMAQAVNLFLDGDSESGSYGRTDESQEVAKNILEVIQNEINEHENEHTSFNNGHYLLHAQSGIGEDVDTSPGCRIPYGEEPSIPEHLNFISPLHQYFPAGVSDIFTFDKTYKRNPEAILNIIEGAFEKGLRLFSFYNSENDLVRITGYLVKRSEIERLNQGEAVHKDTVVLGRDTLENSPEENRKVR</sequence>
<gene>
    <name evidence="2" type="primary">yjjI</name>
    <name evidence="2" type="ORF">I0Q91_08265</name>
</gene>
<dbReference type="RefSeq" id="WP_270454003.1">
    <property type="nucleotide sequence ID" value="NZ_JADPIE010000004.1"/>
</dbReference>
<dbReference type="AlphaFoldDB" id="A0A931F910"/>
<evidence type="ECO:0000313" key="2">
    <source>
        <dbReference type="EMBL" id="MBF8437068.1"/>
    </source>
</evidence>
<name>A0A931F910_9FIRM</name>